<feature type="compositionally biased region" description="Gly residues" evidence="2">
    <location>
        <begin position="504"/>
        <end position="513"/>
    </location>
</feature>
<dbReference type="GeneID" id="85308558"/>
<organism evidence="3 4">
    <name type="scientific">Phialemonium atrogriseum</name>
    <dbReference type="NCBI Taxonomy" id="1093897"/>
    <lineage>
        <taxon>Eukaryota</taxon>
        <taxon>Fungi</taxon>
        <taxon>Dikarya</taxon>
        <taxon>Ascomycota</taxon>
        <taxon>Pezizomycotina</taxon>
        <taxon>Sordariomycetes</taxon>
        <taxon>Sordariomycetidae</taxon>
        <taxon>Cephalothecales</taxon>
        <taxon>Cephalothecaceae</taxon>
        <taxon>Phialemonium</taxon>
    </lineage>
</organism>
<dbReference type="RefSeq" id="XP_060288328.1">
    <property type="nucleotide sequence ID" value="XM_060425371.1"/>
</dbReference>
<sequence>MSDAKAVEAQLQADSITQIANVSTLLRKAIAAAIPVAPEQYLTIAIPGTTIDVRDIKDGGTFIYGAEYSAFPPMAVSQAEARLVDNMIPLANIMIGNTGKSVSRSYSRALDGLVPKKATVKSGGVNPIRSPGELGYDAAMKYLTTVDEETGLTPVDSYVEKQEAWAQAQDAWDKAKIKAQKDAKTKYPSDVVLQRQDYDEWNQANYRKYKFAVQGKWMDWVTNGHKYDVEFNFGMVDTESIMARVESSKESMRNSTMVDADGANEILGVVLTPKNWASLCKQKQEGWFKRNGEYTVEQLDAEIRRLERLQTSYEVLKSVTTDVTPPTFPISKPDDVKPAVDQATAKTNLSTAYKALYAAEAAMGDQAAILRSKKTDDDRKAVTDSQAYKDAVAGLPKARGDLADALKADTASHAAWTKYNIASLQGDAKESMSKWLDGTIATIGDQISALQAKRADKLTTQPIKVSAIASGVAEKGATGTIVAADGSELADPLFDVPLPSSAAGTGGSGGGGTTPAAGSESDPWVTISASFSATDQKSTADSSSWGMSVGGGAGWGLWSVGGSYAHDESKSSSTSDMASCDVSVTFDALVVNVNRPWLYAELFNDFELDVADNIYLSPGAQDLHRLMAQQSLESTDPKEVAKANSAVVNELAQYNSFPAFPTSFIVAANTIIEFHGDTQHIEDTFSSESNSGSMSVGWGPFSVSSSFHQASSSQSHQMQTTATGCRLTFGAPQVVGWVSQILPALPRKPGFEPMVQNIVPNRV</sequence>
<comment type="caution">
    <text evidence="3">The sequence shown here is derived from an EMBL/GenBank/DDBJ whole genome shotgun (WGS) entry which is preliminary data.</text>
</comment>
<protein>
    <submittedName>
        <fullName evidence="3">Uncharacterized protein</fullName>
    </submittedName>
</protein>
<gene>
    <name evidence="3" type="ORF">QBC33DRAFT_482894</name>
</gene>
<name>A0AAJ0C8I3_9PEZI</name>
<keyword evidence="1" id="KW-0175">Coiled coil</keyword>
<dbReference type="EMBL" id="MU838997">
    <property type="protein sequence ID" value="KAK1772115.1"/>
    <property type="molecule type" value="Genomic_DNA"/>
</dbReference>
<keyword evidence="4" id="KW-1185">Reference proteome</keyword>
<evidence type="ECO:0000256" key="1">
    <source>
        <dbReference type="SAM" id="Coils"/>
    </source>
</evidence>
<dbReference type="AlphaFoldDB" id="A0AAJ0C8I3"/>
<evidence type="ECO:0000313" key="3">
    <source>
        <dbReference type="EMBL" id="KAK1772115.1"/>
    </source>
</evidence>
<reference evidence="3" key="1">
    <citation type="submission" date="2023-06" db="EMBL/GenBank/DDBJ databases">
        <title>Genome-scale phylogeny and comparative genomics of the fungal order Sordariales.</title>
        <authorList>
            <consortium name="Lawrence Berkeley National Laboratory"/>
            <person name="Hensen N."/>
            <person name="Bonometti L."/>
            <person name="Westerberg I."/>
            <person name="Brannstrom I.O."/>
            <person name="Guillou S."/>
            <person name="Cros-Aarteil S."/>
            <person name="Calhoun S."/>
            <person name="Haridas S."/>
            <person name="Kuo A."/>
            <person name="Mondo S."/>
            <person name="Pangilinan J."/>
            <person name="Riley R."/>
            <person name="Labutti K."/>
            <person name="Andreopoulos B."/>
            <person name="Lipzen A."/>
            <person name="Chen C."/>
            <person name="Yanf M."/>
            <person name="Daum C."/>
            <person name="Ng V."/>
            <person name="Clum A."/>
            <person name="Steindorff A."/>
            <person name="Ohm R."/>
            <person name="Martin F."/>
            <person name="Silar P."/>
            <person name="Natvig D."/>
            <person name="Lalanne C."/>
            <person name="Gautier V."/>
            <person name="Ament-Velasquez S.L."/>
            <person name="Kruys A."/>
            <person name="Hutchinson M.I."/>
            <person name="Powell A.J."/>
            <person name="Barry K."/>
            <person name="Miller A.N."/>
            <person name="Grigoriev I.V."/>
            <person name="Debuchy R."/>
            <person name="Gladieux P."/>
            <person name="Thoren M.H."/>
            <person name="Johannesson H."/>
        </authorList>
    </citation>
    <scope>NUCLEOTIDE SEQUENCE</scope>
    <source>
        <strain evidence="3">8032-3</strain>
    </source>
</reference>
<feature type="region of interest" description="Disordered" evidence="2">
    <location>
        <begin position="498"/>
        <end position="521"/>
    </location>
</feature>
<proteinExistence type="predicted"/>
<accession>A0AAJ0C8I3</accession>
<dbReference type="Proteomes" id="UP001244011">
    <property type="component" value="Unassembled WGS sequence"/>
</dbReference>
<feature type="coiled-coil region" evidence="1">
    <location>
        <begin position="289"/>
        <end position="316"/>
    </location>
</feature>
<evidence type="ECO:0000313" key="4">
    <source>
        <dbReference type="Proteomes" id="UP001244011"/>
    </source>
</evidence>
<evidence type="ECO:0000256" key="2">
    <source>
        <dbReference type="SAM" id="MobiDB-lite"/>
    </source>
</evidence>